<proteinExistence type="predicted"/>
<evidence type="ECO:0000313" key="2">
    <source>
        <dbReference type="Proteomes" id="UP001056455"/>
    </source>
</evidence>
<protein>
    <submittedName>
        <fullName evidence="1">Uncharacterized protein</fullName>
    </submittedName>
</protein>
<gene>
    <name evidence="1" type="ORF">NF556_16960</name>
</gene>
<accession>A0ABY4YSP6</accession>
<dbReference type="Proteomes" id="UP001056455">
    <property type="component" value="Chromosome"/>
</dbReference>
<keyword evidence="2" id="KW-1185">Reference proteome</keyword>
<dbReference type="EMBL" id="CP099489">
    <property type="protein sequence ID" value="USQ79280.1"/>
    <property type="molecule type" value="Genomic_DNA"/>
</dbReference>
<evidence type="ECO:0000313" key="1">
    <source>
        <dbReference type="EMBL" id="USQ79280.1"/>
    </source>
</evidence>
<reference evidence="1" key="1">
    <citation type="submission" date="2022-06" db="EMBL/GenBank/DDBJ databases">
        <title>Ornithinimicrobium HY1793.</title>
        <authorList>
            <person name="Huang Y."/>
        </authorList>
    </citation>
    <scope>NUCLEOTIDE SEQUENCE</scope>
    <source>
        <strain evidence="1">HY1793</strain>
    </source>
</reference>
<name>A0ABY4YSP6_9MICO</name>
<organism evidence="1 2">
    <name type="scientific">Ornithinimicrobium faecis</name>
    <dbReference type="NCBI Taxonomy" id="2934158"/>
    <lineage>
        <taxon>Bacteria</taxon>
        <taxon>Bacillati</taxon>
        <taxon>Actinomycetota</taxon>
        <taxon>Actinomycetes</taxon>
        <taxon>Micrococcales</taxon>
        <taxon>Ornithinimicrobiaceae</taxon>
        <taxon>Ornithinimicrobium</taxon>
    </lineage>
</organism>
<sequence length="140" mass="16099">MDDHEFDDLILHTPEEQLALLQELRPRMSRLEFVFHDGDAGHPLVDRLRDLGPERIEGVGPRPGYQRAEPKAVLHRYAYDRSIIAALRDLGGLFTWVLHPYGDSVELTSLDTVDLAIYDARGRLFFYTVTHEGLIFVRDI</sequence>
<dbReference type="RefSeq" id="WP_252592238.1">
    <property type="nucleotide sequence ID" value="NZ_CP099489.1"/>
</dbReference>